<reference evidence="1" key="1">
    <citation type="submission" date="2022-03" db="EMBL/GenBank/DDBJ databases">
        <authorList>
            <person name="Sayadi A."/>
        </authorList>
    </citation>
    <scope>NUCLEOTIDE SEQUENCE</scope>
</reference>
<evidence type="ECO:0000313" key="2">
    <source>
        <dbReference type="Proteomes" id="UP001152888"/>
    </source>
</evidence>
<dbReference type="AlphaFoldDB" id="A0A9P0KS26"/>
<accession>A0A9P0KS26</accession>
<name>A0A9P0KS26_ACAOB</name>
<gene>
    <name evidence="1" type="ORF">ACAOBT_LOCUS14081</name>
</gene>
<dbReference type="Proteomes" id="UP001152888">
    <property type="component" value="Unassembled WGS sequence"/>
</dbReference>
<protein>
    <submittedName>
        <fullName evidence="1">Uncharacterized protein</fullName>
    </submittedName>
</protein>
<sequence length="63" mass="7370">MESAALIHFEPFNFFIQMRYIIKHTQTIDKPEARILYLLNTTSTCLIYAKPIEKIALIEIGKK</sequence>
<proteinExistence type="predicted"/>
<organism evidence="1 2">
    <name type="scientific">Acanthoscelides obtectus</name>
    <name type="common">Bean weevil</name>
    <name type="synonym">Bruchus obtectus</name>
    <dbReference type="NCBI Taxonomy" id="200917"/>
    <lineage>
        <taxon>Eukaryota</taxon>
        <taxon>Metazoa</taxon>
        <taxon>Ecdysozoa</taxon>
        <taxon>Arthropoda</taxon>
        <taxon>Hexapoda</taxon>
        <taxon>Insecta</taxon>
        <taxon>Pterygota</taxon>
        <taxon>Neoptera</taxon>
        <taxon>Endopterygota</taxon>
        <taxon>Coleoptera</taxon>
        <taxon>Polyphaga</taxon>
        <taxon>Cucujiformia</taxon>
        <taxon>Chrysomeloidea</taxon>
        <taxon>Chrysomelidae</taxon>
        <taxon>Bruchinae</taxon>
        <taxon>Bruchini</taxon>
        <taxon>Acanthoscelides</taxon>
    </lineage>
</organism>
<dbReference type="EMBL" id="CAKOFQ010006897">
    <property type="protein sequence ID" value="CAH1980589.1"/>
    <property type="molecule type" value="Genomic_DNA"/>
</dbReference>
<keyword evidence="2" id="KW-1185">Reference proteome</keyword>
<evidence type="ECO:0000313" key="1">
    <source>
        <dbReference type="EMBL" id="CAH1980589.1"/>
    </source>
</evidence>
<comment type="caution">
    <text evidence="1">The sequence shown here is derived from an EMBL/GenBank/DDBJ whole genome shotgun (WGS) entry which is preliminary data.</text>
</comment>